<organism evidence="1 2">
    <name type="scientific">Apiospora phragmitis</name>
    <dbReference type="NCBI Taxonomy" id="2905665"/>
    <lineage>
        <taxon>Eukaryota</taxon>
        <taxon>Fungi</taxon>
        <taxon>Dikarya</taxon>
        <taxon>Ascomycota</taxon>
        <taxon>Pezizomycotina</taxon>
        <taxon>Sordariomycetes</taxon>
        <taxon>Xylariomycetidae</taxon>
        <taxon>Amphisphaeriales</taxon>
        <taxon>Apiosporaceae</taxon>
        <taxon>Apiospora</taxon>
    </lineage>
</organism>
<comment type="caution">
    <text evidence="1">The sequence shown here is derived from an EMBL/GenBank/DDBJ whole genome shotgun (WGS) entry which is preliminary data.</text>
</comment>
<keyword evidence="2" id="KW-1185">Reference proteome</keyword>
<name>A0ABR1U746_9PEZI</name>
<proteinExistence type="predicted"/>
<gene>
    <name evidence="1" type="ORF">PG994_009798</name>
</gene>
<reference evidence="1 2" key="1">
    <citation type="submission" date="2023-01" db="EMBL/GenBank/DDBJ databases">
        <title>Analysis of 21 Apiospora genomes using comparative genomics revels a genus with tremendous synthesis potential of carbohydrate active enzymes and secondary metabolites.</title>
        <authorList>
            <person name="Sorensen T."/>
        </authorList>
    </citation>
    <scope>NUCLEOTIDE SEQUENCE [LARGE SCALE GENOMIC DNA]</scope>
    <source>
        <strain evidence="1 2">CBS 135458</strain>
    </source>
</reference>
<dbReference type="EMBL" id="JAQQWL010000010">
    <property type="protein sequence ID" value="KAK8054731.1"/>
    <property type="molecule type" value="Genomic_DNA"/>
</dbReference>
<accession>A0ABR1U746</accession>
<sequence>MSDTSGSEELSFAARHHRMMLIEPIKKQAFTIWDIPADWPVMLRGLLEKLFCYSPPRVPDNLKRSDEEHSFRVRITEMQRLRLRKLQWKLAEHAAEIQCDGKEADGWEADLDQYVKALQDDEYMEKRSSHARDPFLITGKRLVDHHVLETVLGGRCVDPNGSPIMVRGPWEQDVEPVVAGSREFFPEA</sequence>
<protein>
    <submittedName>
        <fullName evidence="1">Uncharacterized protein</fullName>
    </submittedName>
</protein>
<evidence type="ECO:0000313" key="2">
    <source>
        <dbReference type="Proteomes" id="UP001480595"/>
    </source>
</evidence>
<dbReference type="GeneID" id="92094270"/>
<dbReference type="Proteomes" id="UP001480595">
    <property type="component" value="Unassembled WGS sequence"/>
</dbReference>
<evidence type="ECO:0000313" key="1">
    <source>
        <dbReference type="EMBL" id="KAK8054731.1"/>
    </source>
</evidence>
<dbReference type="RefSeq" id="XP_066713377.1">
    <property type="nucleotide sequence ID" value="XM_066861207.1"/>
</dbReference>